<dbReference type="GO" id="GO:0008483">
    <property type="term" value="F:transaminase activity"/>
    <property type="evidence" value="ECO:0007669"/>
    <property type="project" value="UniProtKB-KW"/>
</dbReference>
<keyword evidence="3" id="KW-0808">Transferase</keyword>
<dbReference type="Proteomes" id="UP000177199">
    <property type="component" value="Unassembled WGS sequence"/>
</dbReference>
<keyword evidence="4 7" id="KW-0663">Pyridoxal phosphate</keyword>
<comment type="cofactor">
    <cofactor evidence="1">
        <name>pyridoxal 5'-phosphate</name>
        <dbReference type="ChEBI" id="CHEBI:597326"/>
    </cofactor>
</comment>
<dbReference type="InterPro" id="IPR015424">
    <property type="entry name" value="PyrdxlP-dep_Trfase"/>
</dbReference>
<evidence type="ECO:0000256" key="2">
    <source>
        <dbReference type="ARBA" id="ARBA00022576"/>
    </source>
</evidence>
<gene>
    <name evidence="9" type="ORF">A3F29_01840</name>
</gene>
<dbReference type="InterPro" id="IPR015422">
    <property type="entry name" value="PyrdxlP-dep_Trfase_small"/>
</dbReference>
<evidence type="ECO:0008006" key="11">
    <source>
        <dbReference type="Google" id="ProtNLM"/>
    </source>
</evidence>
<evidence type="ECO:0000256" key="4">
    <source>
        <dbReference type="ARBA" id="ARBA00022898"/>
    </source>
</evidence>
<feature type="modified residue" description="N6-(pyridoxal phosphate)lysine" evidence="7">
    <location>
        <position position="180"/>
    </location>
</feature>
<evidence type="ECO:0000313" key="9">
    <source>
        <dbReference type="EMBL" id="OGK29811.1"/>
    </source>
</evidence>
<protein>
    <recommendedName>
        <fullName evidence="11">Aminotransferase DegT</fullName>
    </recommendedName>
</protein>
<sequence>MIPVVEPVVHGNELKYLKDCLKSTWLSSGKYVDLFEEKFAKFCEANYAASVVNGTAALHVLLATLGIKKGDEVIIPNLTFVATANAVIYTGAKPVFVDVDRQTWNIAPQKIEEKITKKTKAIIAVHLYGHPADMDQINSLAKSYNILVLEDACEAHGALYKGRKVGSLSLASCFSFYGNKIITTGEGGMIVSNNKSIIKRANFLKSHSQIAKGIYHHTEIGFNYRFTNLQAALGLAQLENVNNVIKRKLENANAYNDLLKDVEDIILPPDEPWARSVFWMYSIVLRRKNLRDKLILKLADASIETRPFFEPLHKLPMYKENEDFPNSTFLSKNGLSLPSSALLAVKEIEYICATLKKLLKRSL</sequence>
<evidence type="ECO:0000256" key="7">
    <source>
        <dbReference type="PIRSR" id="PIRSR000390-2"/>
    </source>
</evidence>
<dbReference type="InterPro" id="IPR015421">
    <property type="entry name" value="PyrdxlP-dep_Trfase_major"/>
</dbReference>
<evidence type="ECO:0000256" key="5">
    <source>
        <dbReference type="ARBA" id="ARBA00037999"/>
    </source>
</evidence>
<dbReference type="SUPFAM" id="SSF53383">
    <property type="entry name" value="PLP-dependent transferases"/>
    <property type="match status" value="1"/>
</dbReference>
<evidence type="ECO:0000256" key="1">
    <source>
        <dbReference type="ARBA" id="ARBA00001933"/>
    </source>
</evidence>
<dbReference type="InterPro" id="IPR000653">
    <property type="entry name" value="DegT/StrS_aminotransferase"/>
</dbReference>
<comment type="similarity">
    <text evidence="5 8">Belongs to the DegT/DnrJ/EryC1 family.</text>
</comment>
<dbReference type="Gene3D" id="3.40.640.10">
    <property type="entry name" value="Type I PLP-dependent aspartate aminotransferase-like (Major domain)"/>
    <property type="match status" value="1"/>
</dbReference>
<dbReference type="GO" id="GO:0000271">
    <property type="term" value="P:polysaccharide biosynthetic process"/>
    <property type="evidence" value="ECO:0007669"/>
    <property type="project" value="TreeGrafter"/>
</dbReference>
<dbReference type="FunFam" id="3.40.640.10:FF:000090">
    <property type="entry name" value="Pyridoxal phosphate-dependent aminotransferase"/>
    <property type="match status" value="1"/>
</dbReference>
<evidence type="ECO:0000256" key="8">
    <source>
        <dbReference type="RuleBase" id="RU004508"/>
    </source>
</evidence>
<keyword evidence="2" id="KW-0032">Aminotransferase</keyword>
<dbReference type="CDD" id="cd00616">
    <property type="entry name" value="AHBA_syn"/>
    <property type="match status" value="1"/>
</dbReference>
<dbReference type="AlphaFoldDB" id="A0A1F7HEY0"/>
<dbReference type="PIRSF" id="PIRSF000390">
    <property type="entry name" value="PLP_StrS"/>
    <property type="match status" value="1"/>
</dbReference>
<feature type="active site" description="Proton acceptor" evidence="6">
    <location>
        <position position="180"/>
    </location>
</feature>
<evidence type="ECO:0000256" key="3">
    <source>
        <dbReference type="ARBA" id="ARBA00022679"/>
    </source>
</evidence>
<dbReference type="GO" id="GO:0030170">
    <property type="term" value="F:pyridoxal phosphate binding"/>
    <property type="evidence" value="ECO:0007669"/>
    <property type="project" value="TreeGrafter"/>
</dbReference>
<accession>A0A1F7HEY0</accession>
<dbReference type="Pfam" id="PF01041">
    <property type="entry name" value="DegT_DnrJ_EryC1"/>
    <property type="match status" value="1"/>
</dbReference>
<proteinExistence type="inferred from homology"/>
<dbReference type="EMBL" id="MFZV01000057">
    <property type="protein sequence ID" value="OGK29811.1"/>
    <property type="molecule type" value="Genomic_DNA"/>
</dbReference>
<name>A0A1F7HEY0_9BACT</name>
<evidence type="ECO:0000313" key="10">
    <source>
        <dbReference type="Proteomes" id="UP000177199"/>
    </source>
</evidence>
<dbReference type="PANTHER" id="PTHR30244">
    <property type="entry name" value="TRANSAMINASE"/>
    <property type="match status" value="1"/>
</dbReference>
<dbReference type="PANTHER" id="PTHR30244:SF30">
    <property type="entry name" value="BLR5990 PROTEIN"/>
    <property type="match status" value="1"/>
</dbReference>
<reference evidence="9 10" key="1">
    <citation type="journal article" date="2016" name="Nat. Commun.">
        <title>Thousands of microbial genomes shed light on interconnected biogeochemical processes in an aquifer system.</title>
        <authorList>
            <person name="Anantharaman K."/>
            <person name="Brown C.T."/>
            <person name="Hug L.A."/>
            <person name="Sharon I."/>
            <person name="Castelle C.J."/>
            <person name="Probst A.J."/>
            <person name="Thomas B.C."/>
            <person name="Singh A."/>
            <person name="Wilkins M.J."/>
            <person name="Karaoz U."/>
            <person name="Brodie E.L."/>
            <person name="Williams K.H."/>
            <person name="Hubbard S.S."/>
            <person name="Banfield J.F."/>
        </authorList>
    </citation>
    <scope>NUCLEOTIDE SEQUENCE [LARGE SCALE GENOMIC DNA]</scope>
</reference>
<dbReference type="Gene3D" id="3.90.1150.10">
    <property type="entry name" value="Aspartate Aminotransferase, domain 1"/>
    <property type="match status" value="1"/>
</dbReference>
<evidence type="ECO:0000256" key="6">
    <source>
        <dbReference type="PIRSR" id="PIRSR000390-1"/>
    </source>
</evidence>
<comment type="caution">
    <text evidence="9">The sequence shown here is derived from an EMBL/GenBank/DDBJ whole genome shotgun (WGS) entry which is preliminary data.</text>
</comment>
<organism evidence="9 10">
    <name type="scientific">Candidatus Roizmanbacteria bacterium RIFCSPHIGHO2_12_FULL_33_9</name>
    <dbReference type="NCBI Taxonomy" id="1802045"/>
    <lineage>
        <taxon>Bacteria</taxon>
        <taxon>Candidatus Roizmaniibacteriota</taxon>
    </lineage>
</organism>